<comment type="caution">
    <text evidence="13">The sequence shown here is derived from an EMBL/GenBank/DDBJ whole genome shotgun (WGS) entry which is preliminary data.</text>
</comment>
<evidence type="ECO:0000259" key="12">
    <source>
        <dbReference type="SMART" id="SM00813"/>
    </source>
</evidence>
<dbReference type="PANTHER" id="PTHR31776:SF21">
    <property type="entry name" value="ALPHA-L-ARABINOFURANOSIDASE 2"/>
    <property type="match status" value="1"/>
</dbReference>
<organism evidence="13 14">
    <name type="scientific">Arabidopsis thaliana</name>
    <name type="common">Mouse-ear cress</name>
    <dbReference type="NCBI Taxonomy" id="3702"/>
    <lineage>
        <taxon>Eukaryota</taxon>
        <taxon>Viridiplantae</taxon>
        <taxon>Streptophyta</taxon>
        <taxon>Embryophyta</taxon>
        <taxon>Tracheophyta</taxon>
        <taxon>Spermatophyta</taxon>
        <taxon>Magnoliopsida</taxon>
        <taxon>eudicotyledons</taxon>
        <taxon>Gunneridae</taxon>
        <taxon>Pentapetalae</taxon>
        <taxon>rosids</taxon>
        <taxon>malvids</taxon>
        <taxon>Brassicales</taxon>
        <taxon>Brassicaceae</taxon>
        <taxon>Camelineae</taxon>
        <taxon>Arabidopsis</taxon>
    </lineage>
</organism>
<proteinExistence type="inferred from homology"/>
<dbReference type="SUPFAM" id="SSF49785">
    <property type="entry name" value="Galactose-binding domain-like"/>
    <property type="match status" value="1"/>
</dbReference>
<dbReference type="EMBL" id="LUHQ01000005">
    <property type="protein sequence ID" value="OAO89483.1"/>
    <property type="molecule type" value="Genomic_DNA"/>
</dbReference>
<evidence type="ECO:0000256" key="7">
    <source>
        <dbReference type="ARBA" id="ARBA00022729"/>
    </source>
</evidence>
<dbReference type="InterPro" id="IPR017853">
    <property type="entry name" value="GH"/>
</dbReference>
<dbReference type="InterPro" id="IPR055235">
    <property type="entry name" value="ASD1_cat"/>
</dbReference>
<feature type="domain" description="Alpha-L-arabinofuranosidase C-terminal" evidence="12">
    <location>
        <begin position="463"/>
        <end position="646"/>
    </location>
</feature>
<evidence type="ECO:0000256" key="6">
    <source>
        <dbReference type="ARBA" id="ARBA00022530"/>
    </source>
</evidence>
<evidence type="ECO:0000313" key="14">
    <source>
        <dbReference type="Proteomes" id="UP000078284"/>
    </source>
</evidence>
<evidence type="ECO:0000256" key="8">
    <source>
        <dbReference type="ARBA" id="ARBA00022801"/>
    </source>
</evidence>
<evidence type="ECO:0000256" key="3">
    <source>
        <dbReference type="ARBA" id="ARBA00007186"/>
    </source>
</evidence>
<dbReference type="InterPro" id="IPR013780">
    <property type="entry name" value="Glyco_hydro_b"/>
</dbReference>
<evidence type="ECO:0000256" key="1">
    <source>
        <dbReference type="ARBA" id="ARBA00001462"/>
    </source>
</evidence>
<keyword evidence="6" id="KW-0272">Extracellular matrix</keyword>
<feature type="region of interest" description="Disordered" evidence="11">
    <location>
        <begin position="699"/>
        <end position="764"/>
    </location>
</feature>
<comment type="catalytic activity">
    <reaction evidence="1">
        <text>Hydrolysis of terminal non-reducing alpha-L-arabinofuranoside residues in alpha-L-arabinosides.</text>
        <dbReference type="EC" id="3.2.1.55"/>
    </reaction>
</comment>
<keyword evidence="8" id="KW-0378">Hydrolase</keyword>
<accession>A0A178U6L7</accession>
<dbReference type="GO" id="GO:0046556">
    <property type="term" value="F:alpha-L-arabinofuranosidase activity"/>
    <property type="evidence" value="ECO:0007669"/>
    <property type="project" value="UniProtKB-EC"/>
</dbReference>
<dbReference type="GO" id="GO:0046373">
    <property type="term" value="P:L-arabinose metabolic process"/>
    <property type="evidence" value="ECO:0007669"/>
    <property type="project" value="InterPro"/>
</dbReference>
<comment type="similarity">
    <text evidence="3">Belongs to the glycosyl hydrolase 51 family.</text>
</comment>
<evidence type="ECO:0000256" key="9">
    <source>
        <dbReference type="ARBA" id="ARBA00023180"/>
    </source>
</evidence>
<dbReference type="ExpressionAtlas" id="A0A178U6L7">
    <property type="expression patterns" value="baseline and differential"/>
</dbReference>
<dbReference type="SMART" id="SM00813">
    <property type="entry name" value="Alpha-L-AF_C"/>
    <property type="match status" value="1"/>
</dbReference>
<dbReference type="FunFam" id="3.20.20.80:FF:000025">
    <property type="entry name" value="Alpha-L-arabinofuranosidase 1"/>
    <property type="match status" value="1"/>
</dbReference>
<dbReference type="InterPro" id="IPR008979">
    <property type="entry name" value="Galactose-bd-like_sf"/>
</dbReference>
<dbReference type="SUPFAM" id="SSF51445">
    <property type="entry name" value="(Trans)glycosidases"/>
    <property type="match status" value="1"/>
</dbReference>
<evidence type="ECO:0000256" key="5">
    <source>
        <dbReference type="ARBA" id="ARBA00022525"/>
    </source>
</evidence>
<dbReference type="Proteomes" id="UP000078284">
    <property type="component" value="Chromosome 5"/>
</dbReference>
<gene>
    <name evidence="13" type="ordered locus">AXX17_At5g26110</name>
</gene>
<sequence>MDMETSWRFLRSVCLLSFVLGSFSVYQTLCLVDAQEDAIVTLQVDASNVTRRPIPETLFGIFFEEINHAGAGGLWAELVSNRGFEAGGQIIPSNIWPWSIIGDESSIYVVTDRSSCFERNKIALRMEVLCDSNSCPTGGVGVYNPGYWGMNIEKGKKYKVVFYVRSTGDIDVSVSFTSSNGSSTLASENTIALASDVSSWTKMEMLLEANGTDNGARLQFTTTKKGSIWFDQVSAIPMDTYKGHGFRNDLFQMMVDLKPRFIRFPGGCFVEGDWLGNAFRWKETVGAWEERPGHYGDVWKYWTDDALGHFEFFQLAEDLGASPIWVFNNGISHNDQVETKNVMPFVQEAIDGIEFARGDSNSTWGSVRAAMGHPEPFELKYVAVGNEDCFKSFYRGNYLEFYDAIKKAYPDIKIISNCDASSKPLDHPADYFDYHIYTLARDLFSKSHDFDNTPRNGPKAFVSEYAVSKTDAKNGNLLAALGEAAFLLGLEKNSGIVGMVSYAPLFVNTNDRRWIPDAIVFNSSHLYGTPSYWVQQFFTESSGATLLNSTLNGDTSSVEASAISFQTNGKDYIQIKAVNFGEQSVNLKVAVTGLIAKFYGSKKKILTSANVMDENSFSNPKMIVPQESLLEMTEEEELMFVLPPHSFSSFDLLKESENVLKMPKSDSYKKTSTMSKMAPLIALFTGLCGFKKNARPLGTIETMNQSSPRETKEREQTRNDFQNKETDDLWNKESDDRDTNAFNDDSSEADSELPLPPGRKGTIRGTYSCNNMVLRRSLSTKKKLSASLTIQIPRSLSMVLKRDKEEDKSVRKKKLNANNSILVRPIILGERCRVLDAEPGDEDQSQRMAENRIYRPRSMSSISISRTNSNIDMNAIPVEVTSEEQKI</sequence>
<dbReference type="SUPFAM" id="SSF51011">
    <property type="entry name" value="Glycosyl hydrolase domain"/>
    <property type="match status" value="1"/>
</dbReference>
<dbReference type="Gene3D" id="3.20.20.80">
    <property type="entry name" value="Glycosidases"/>
    <property type="match status" value="1"/>
</dbReference>
<dbReference type="Pfam" id="PF22848">
    <property type="entry name" value="ASD1_dom"/>
    <property type="match status" value="1"/>
</dbReference>
<keyword evidence="7" id="KW-0732">Signal</keyword>
<dbReference type="PANTHER" id="PTHR31776">
    <property type="entry name" value="ALPHA-L-ARABINOFURANOSIDASE 1"/>
    <property type="match status" value="1"/>
</dbReference>
<evidence type="ECO:0000313" key="13">
    <source>
        <dbReference type="EMBL" id="OAO89483.1"/>
    </source>
</evidence>
<evidence type="ECO:0000256" key="2">
    <source>
        <dbReference type="ARBA" id="ARBA00004498"/>
    </source>
</evidence>
<dbReference type="Gene3D" id="2.60.40.1180">
    <property type="entry name" value="Golgi alpha-mannosidase II"/>
    <property type="match status" value="1"/>
</dbReference>
<evidence type="ECO:0000256" key="11">
    <source>
        <dbReference type="SAM" id="MobiDB-lite"/>
    </source>
</evidence>
<evidence type="ECO:0000256" key="10">
    <source>
        <dbReference type="ARBA" id="ARBA00082101"/>
    </source>
</evidence>
<dbReference type="FunFam" id="2.60.120.260:FF:000063">
    <property type="entry name" value="Putative alpha-L-arabinofuranosidase family protein"/>
    <property type="match status" value="1"/>
</dbReference>
<keyword evidence="5" id="KW-0964">Secreted</keyword>
<dbReference type="AlphaFoldDB" id="A0A178U6L7"/>
<comment type="subcellular location">
    <subcellularLocation>
        <location evidence="2">Secreted</location>
        <location evidence="2">Extracellular space</location>
        <location evidence="2">Extracellular matrix</location>
    </subcellularLocation>
</comment>
<feature type="compositionally biased region" description="Basic and acidic residues" evidence="11">
    <location>
        <begin position="709"/>
        <end position="739"/>
    </location>
</feature>
<keyword evidence="9" id="KW-0325">Glycoprotein</keyword>
<evidence type="ECO:0000256" key="4">
    <source>
        <dbReference type="ARBA" id="ARBA00012670"/>
    </source>
</evidence>
<dbReference type="InterPro" id="IPR010720">
    <property type="entry name" value="Alpha-L-AF_C"/>
</dbReference>
<protein>
    <recommendedName>
        <fullName evidence="4">non-reducing end alpha-L-arabinofuranosidase</fullName>
        <ecNumber evidence="4">3.2.1.55</ecNumber>
    </recommendedName>
    <alternativeName>
        <fullName evidence="10">Beta-D-xylosidase</fullName>
    </alternativeName>
</protein>
<name>A0A178U6L7_ARATH</name>
<dbReference type="Pfam" id="PF06964">
    <property type="entry name" value="Alpha-L-AF_C"/>
    <property type="match status" value="1"/>
</dbReference>
<reference evidence="14" key="1">
    <citation type="journal article" date="2016" name="Proc. Natl. Acad. Sci. U.S.A.">
        <title>Chromosome-level assembly of Arabidopsis thaliana Ler reveals the extent of translocation and inversion polymorphisms.</title>
        <authorList>
            <person name="Zapata L."/>
            <person name="Ding J."/>
            <person name="Willing E.M."/>
            <person name="Hartwig B."/>
            <person name="Bezdan D."/>
            <person name="Jiao W.B."/>
            <person name="Patel V."/>
            <person name="Velikkakam James G."/>
            <person name="Koornneef M."/>
            <person name="Ossowski S."/>
            <person name="Schneeberger K."/>
        </authorList>
    </citation>
    <scope>NUCLEOTIDE SEQUENCE [LARGE SCALE GENOMIC DNA]</scope>
    <source>
        <strain evidence="14">cv. Landsberg erecta</strain>
    </source>
</reference>
<dbReference type="InterPro" id="IPR051563">
    <property type="entry name" value="Glycosyl_Hydrolase_51"/>
</dbReference>
<dbReference type="EC" id="3.2.1.55" evidence="4"/>